<evidence type="ECO:0000313" key="3">
    <source>
        <dbReference type="EMBL" id="GAA0546037.1"/>
    </source>
</evidence>
<dbReference type="Pfam" id="PF08530">
    <property type="entry name" value="PepX_C"/>
    <property type="match status" value="1"/>
</dbReference>
<name>A0ABN1DKW6_SACER</name>
<feature type="region of interest" description="Disordered" evidence="1">
    <location>
        <begin position="138"/>
        <end position="236"/>
    </location>
</feature>
<feature type="compositionally biased region" description="Low complexity" evidence="1">
    <location>
        <begin position="148"/>
        <end position="164"/>
    </location>
</feature>
<accession>A0ABN1DKW6</accession>
<feature type="compositionally biased region" description="Polar residues" evidence="1">
    <location>
        <begin position="165"/>
        <end position="174"/>
    </location>
</feature>
<feature type="domain" description="Xaa-Pro dipeptidyl-peptidase C-terminal" evidence="2">
    <location>
        <begin position="70"/>
        <end position="150"/>
    </location>
</feature>
<dbReference type="InterPro" id="IPR013736">
    <property type="entry name" value="Xaa-Pro_dipept_C"/>
</dbReference>
<evidence type="ECO:0000256" key="1">
    <source>
        <dbReference type="SAM" id="MobiDB-lite"/>
    </source>
</evidence>
<dbReference type="Proteomes" id="UP001500729">
    <property type="component" value="Unassembled WGS sequence"/>
</dbReference>
<dbReference type="SUPFAM" id="SSF49785">
    <property type="entry name" value="Galactose-binding domain-like"/>
    <property type="match status" value="1"/>
</dbReference>
<sequence length="256" mass="27567">MDAGLGRGPTQRLVPLVRSSTLHLAGGNLLSQDEPRPSGSAEDTYQVDFSIGTGNDTRYERIAAIDARSYYTTWQGRTDEMLSYTSEPLPTPVALAGHAIADLWISATEPDAALFVYLTEIEADGPHRYVTEGLLRLLHRRESPQPRPTTARRGPTTPSAATTPNRSSRVNPSMSAFPCCQPLGGSQQAAGSGSPSQVSTPTTAPRSRTAGRRRSPSSATAPICRHCTFPSSRSSGRVVVVPLELRDRPSRRSGRQ</sequence>
<reference evidence="3 4" key="1">
    <citation type="journal article" date="2019" name="Int. J. Syst. Evol. Microbiol.">
        <title>The Global Catalogue of Microorganisms (GCM) 10K type strain sequencing project: providing services to taxonomists for standard genome sequencing and annotation.</title>
        <authorList>
            <consortium name="The Broad Institute Genomics Platform"/>
            <consortium name="The Broad Institute Genome Sequencing Center for Infectious Disease"/>
            <person name="Wu L."/>
            <person name="Ma J."/>
        </authorList>
    </citation>
    <scope>NUCLEOTIDE SEQUENCE [LARGE SCALE GENOMIC DNA]</scope>
    <source>
        <strain evidence="3 4">JCM 10303</strain>
    </source>
</reference>
<proteinExistence type="predicted"/>
<organism evidence="3 4">
    <name type="scientific">Saccharopolyspora erythraea</name>
    <name type="common">Streptomyces erythraeus</name>
    <dbReference type="NCBI Taxonomy" id="1836"/>
    <lineage>
        <taxon>Bacteria</taxon>
        <taxon>Bacillati</taxon>
        <taxon>Actinomycetota</taxon>
        <taxon>Actinomycetes</taxon>
        <taxon>Pseudonocardiales</taxon>
        <taxon>Pseudonocardiaceae</taxon>
        <taxon>Saccharopolyspora</taxon>
    </lineage>
</organism>
<dbReference type="InterPro" id="IPR008979">
    <property type="entry name" value="Galactose-bd-like_sf"/>
</dbReference>
<comment type="caution">
    <text evidence="3">The sequence shown here is derived from an EMBL/GenBank/DDBJ whole genome shotgun (WGS) entry which is preliminary data.</text>
</comment>
<dbReference type="EMBL" id="BAAAGS010000041">
    <property type="protein sequence ID" value="GAA0546037.1"/>
    <property type="molecule type" value="Genomic_DNA"/>
</dbReference>
<gene>
    <name evidence="3" type="ORF">GCM10009533_51110</name>
</gene>
<evidence type="ECO:0000313" key="4">
    <source>
        <dbReference type="Proteomes" id="UP001500729"/>
    </source>
</evidence>
<protein>
    <recommendedName>
        <fullName evidence="2">Xaa-Pro dipeptidyl-peptidase C-terminal domain-containing protein</fullName>
    </recommendedName>
</protein>
<dbReference type="Gene3D" id="2.60.120.260">
    <property type="entry name" value="Galactose-binding domain-like"/>
    <property type="match status" value="1"/>
</dbReference>
<feature type="compositionally biased region" description="Low complexity" evidence="1">
    <location>
        <begin position="181"/>
        <end position="197"/>
    </location>
</feature>
<keyword evidence="4" id="KW-1185">Reference proteome</keyword>
<evidence type="ECO:0000259" key="2">
    <source>
        <dbReference type="Pfam" id="PF08530"/>
    </source>
</evidence>